<name>A0ABQ6BYK7_9BURK</name>
<dbReference type="Gene3D" id="3.40.50.720">
    <property type="entry name" value="NAD(P)-binding Rossmann-like Domain"/>
    <property type="match status" value="1"/>
</dbReference>
<dbReference type="InterPro" id="IPR008927">
    <property type="entry name" value="6-PGluconate_DH-like_C_sf"/>
</dbReference>
<proteinExistence type="predicted"/>
<evidence type="ECO:0000256" key="2">
    <source>
        <dbReference type="ARBA" id="ARBA00023027"/>
    </source>
</evidence>
<dbReference type="InterPro" id="IPR015815">
    <property type="entry name" value="HIBADH-related"/>
</dbReference>
<dbReference type="SUPFAM" id="SSF51735">
    <property type="entry name" value="NAD(P)-binding Rossmann-fold domains"/>
    <property type="match status" value="1"/>
</dbReference>
<sequence>MTTENKPDHHPTLPRVGFIGLGLMGGALARQTFQAKYPLTLLVHREQDRVAMADLLAQGAQTAQTPAELAAQSDVVVICVTGAPQVEDIVLGDQGIHRSARPGLAVVDLSTSLPETTLRCAGALAGHGACFVDAAMTGTPSDAETGSINLLLGGDPAPLAALEPLMRCWARNLYHCGPTGSGHTVKLLHQFVVLSNAAVLTEAFSLARKTGVDTTVLGDVIASGGANSTAFQRLRPYVEEGNDRSFRFSLANALKDMRYHGAMAQAAGANRRISEAALSAYTLANEQGLGDAFVPHLLDVADRENGVASSTTQ</sequence>
<dbReference type="InterPro" id="IPR006115">
    <property type="entry name" value="6PGDH_NADP-bd"/>
</dbReference>
<dbReference type="InterPro" id="IPR036291">
    <property type="entry name" value="NAD(P)-bd_dom_sf"/>
</dbReference>
<dbReference type="SUPFAM" id="SSF48179">
    <property type="entry name" value="6-phosphogluconate dehydrogenase C-terminal domain-like"/>
    <property type="match status" value="1"/>
</dbReference>
<dbReference type="Pfam" id="PF03446">
    <property type="entry name" value="NAD_binding_2"/>
    <property type="match status" value="1"/>
</dbReference>
<dbReference type="Pfam" id="PF14833">
    <property type="entry name" value="NAD_binding_11"/>
    <property type="match status" value="1"/>
</dbReference>
<feature type="domain" description="3-hydroxyisobutyrate dehydrogenase-like NAD-binding" evidence="4">
    <location>
        <begin position="180"/>
        <end position="292"/>
    </location>
</feature>
<dbReference type="PANTHER" id="PTHR43060:SF15">
    <property type="entry name" value="3-HYDROXYISOBUTYRATE DEHYDROGENASE-LIKE 1, MITOCHONDRIAL-RELATED"/>
    <property type="match status" value="1"/>
</dbReference>
<dbReference type="Proteomes" id="UP001156903">
    <property type="component" value="Unassembled WGS sequence"/>
</dbReference>
<dbReference type="InterPro" id="IPR013328">
    <property type="entry name" value="6PGD_dom2"/>
</dbReference>
<dbReference type="PIRSF" id="PIRSF000103">
    <property type="entry name" value="HIBADH"/>
    <property type="match status" value="1"/>
</dbReference>
<dbReference type="RefSeq" id="WP_234263406.1">
    <property type="nucleotide sequence ID" value="NZ_BSPB01000003.1"/>
</dbReference>
<organism evidence="5 6">
    <name type="scientific">Hydrogenophaga electricum</name>
    <dbReference type="NCBI Taxonomy" id="1230953"/>
    <lineage>
        <taxon>Bacteria</taxon>
        <taxon>Pseudomonadati</taxon>
        <taxon>Pseudomonadota</taxon>
        <taxon>Betaproteobacteria</taxon>
        <taxon>Burkholderiales</taxon>
        <taxon>Comamonadaceae</taxon>
        <taxon>Hydrogenophaga</taxon>
    </lineage>
</organism>
<evidence type="ECO:0000313" key="6">
    <source>
        <dbReference type="Proteomes" id="UP001156903"/>
    </source>
</evidence>
<protein>
    <submittedName>
        <fullName evidence="5">Dehydrogenase</fullName>
    </submittedName>
</protein>
<reference evidence="6" key="1">
    <citation type="journal article" date="2019" name="Int. J. Syst. Evol. Microbiol.">
        <title>The Global Catalogue of Microorganisms (GCM) 10K type strain sequencing project: providing services to taxonomists for standard genome sequencing and annotation.</title>
        <authorList>
            <consortium name="The Broad Institute Genomics Platform"/>
            <consortium name="The Broad Institute Genome Sequencing Center for Infectious Disease"/>
            <person name="Wu L."/>
            <person name="Ma J."/>
        </authorList>
    </citation>
    <scope>NUCLEOTIDE SEQUENCE [LARGE SCALE GENOMIC DNA]</scope>
    <source>
        <strain evidence="6">NBRC 109341</strain>
    </source>
</reference>
<dbReference type="Gene3D" id="1.10.1040.10">
    <property type="entry name" value="N-(1-d-carboxylethyl)-l-norvaline Dehydrogenase, domain 2"/>
    <property type="match status" value="1"/>
</dbReference>
<keyword evidence="6" id="KW-1185">Reference proteome</keyword>
<evidence type="ECO:0000259" key="3">
    <source>
        <dbReference type="Pfam" id="PF03446"/>
    </source>
</evidence>
<evidence type="ECO:0000313" key="5">
    <source>
        <dbReference type="EMBL" id="GLS13263.1"/>
    </source>
</evidence>
<dbReference type="InterPro" id="IPR029154">
    <property type="entry name" value="HIBADH-like_NADP-bd"/>
</dbReference>
<comment type="caution">
    <text evidence="5">The sequence shown here is derived from an EMBL/GenBank/DDBJ whole genome shotgun (WGS) entry which is preliminary data.</text>
</comment>
<keyword evidence="1" id="KW-0560">Oxidoreductase</keyword>
<dbReference type="EMBL" id="BSPB01000003">
    <property type="protein sequence ID" value="GLS13263.1"/>
    <property type="molecule type" value="Genomic_DNA"/>
</dbReference>
<evidence type="ECO:0000259" key="4">
    <source>
        <dbReference type="Pfam" id="PF14833"/>
    </source>
</evidence>
<feature type="domain" description="6-phosphogluconate dehydrogenase NADP-binding" evidence="3">
    <location>
        <begin position="15"/>
        <end position="177"/>
    </location>
</feature>
<dbReference type="PANTHER" id="PTHR43060">
    <property type="entry name" value="3-HYDROXYISOBUTYRATE DEHYDROGENASE-LIKE 1, MITOCHONDRIAL-RELATED"/>
    <property type="match status" value="1"/>
</dbReference>
<gene>
    <name evidence="5" type="ORF">GCM10007935_06920</name>
</gene>
<accession>A0ABQ6BYK7</accession>
<keyword evidence="2" id="KW-0520">NAD</keyword>
<evidence type="ECO:0000256" key="1">
    <source>
        <dbReference type="ARBA" id="ARBA00023002"/>
    </source>
</evidence>